<keyword evidence="4 9" id="KW-0808">Transferase</keyword>
<comment type="similarity">
    <text evidence="8">In the C-terminal section; belongs to the anthranilate phosphoribosyltransferase family.</text>
</comment>
<name>A0A3R9P847_9BACI</name>
<evidence type="ECO:0000256" key="8">
    <source>
        <dbReference type="ARBA" id="ARBA00061188"/>
    </source>
</evidence>
<comment type="pathway">
    <text evidence="1 9">Amino-acid biosynthesis; L-tryptophan biosynthesis; L-tryptophan from chorismate: step 2/5.</text>
</comment>
<dbReference type="Proteomes" id="UP000275076">
    <property type="component" value="Unassembled WGS sequence"/>
</dbReference>
<comment type="function">
    <text evidence="9">Catalyzes the transfer of the phosphoribosyl group of 5-phosphorylribose-1-pyrophosphate (PRPP) to anthranilate to yield N-(5'-phosphoribosyl)-anthranilate (PRA).</text>
</comment>
<dbReference type="InterPro" id="IPR036320">
    <property type="entry name" value="Glycosyl_Trfase_fam3_N_dom_sf"/>
</dbReference>
<keyword evidence="9" id="KW-0460">Magnesium</keyword>
<comment type="catalytic activity">
    <reaction evidence="7 9">
        <text>N-(5-phospho-beta-D-ribosyl)anthranilate + diphosphate = 5-phospho-alpha-D-ribose 1-diphosphate + anthranilate</text>
        <dbReference type="Rhea" id="RHEA:11768"/>
        <dbReference type="ChEBI" id="CHEBI:16567"/>
        <dbReference type="ChEBI" id="CHEBI:18277"/>
        <dbReference type="ChEBI" id="CHEBI:33019"/>
        <dbReference type="ChEBI" id="CHEBI:58017"/>
        <dbReference type="EC" id="2.4.2.18"/>
    </reaction>
</comment>
<comment type="cofactor">
    <cofactor evidence="9">
        <name>Mg(2+)</name>
        <dbReference type="ChEBI" id="CHEBI:18420"/>
    </cofactor>
    <text evidence="9">Binds 2 magnesium ions per monomer.</text>
</comment>
<protein>
    <recommendedName>
        <fullName evidence="9">Anthranilate phosphoribosyltransferase</fullName>
        <ecNumber evidence="9">2.4.2.18</ecNumber>
    </recommendedName>
</protein>
<keyword evidence="5 9" id="KW-0822">Tryptophan biosynthesis</keyword>
<dbReference type="EC" id="2.4.2.18" evidence="9"/>
<keyword evidence="9" id="KW-0479">Metal-binding</keyword>
<dbReference type="PANTHER" id="PTHR43285">
    <property type="entry name" value="ANTHRANILATE PHOSPHORIBOSYLTRANSFERASE"/>
    <property type="match status" value="1"/>
</dbReference>
<comment type="subunit">
    <text evidence="9">Homodimer.</text>
</comment>
<dbReference type="InterPro" id="IPR000312">
    <property type="entry name" value="Glycosyl_Trfase_fam3"/>
</dbReference>
<dbReference type="Gene3D" id="3.40.1030.10">
    <property type="entry name" value="Nucleoside phosphorylase/phosphoribosyltransferase catalytic domain"/>
    <property type="match status" value="1"/>
</dbReference>
<evidence type="ECO:0000259" key="10">
    <source>
        <dbReference type="Pfam" id="PF00591"/>
    </source>
</evidence>
<dbReference type="InterPro" id="IPR017459">
    <property type="entry name" value="Glycosyl_Trfase_fam3_N_dom"/>
</dbReference>
<evidence type="ECO:0000256" key="1">
    <source>
        <dbReference type="ARBA" id="ARBA00004907"/>
    </source>
</evidence>
<dbReference type="GO" id="GO:0004048">
    <property type="term" value="F:anthranilate phosphoribosyltransferase activity"/>
    <property type="evidence" value="ECO:0007669"/>
    <property type="project" value="UniProtKB-UniRule"/>
</dbReference>
<sequence length="341" mass="36529">MLKEILKKCIDGYSLSESEAKTAMDEIMGGKATESQIASLLTVLRFRGETVDEMTGFAASMRDHVISIPHEEKYVIDTCGTGGDMSSTYNISTAAAIGLSAMGVKVAKHGNRSVSSKSGSADVLEQLGISVQTQPETAVTSLQDYNMAFLFAPLYHVAMKHAVVPRKEIGFRTIFNLLGPLTNPANANAQVIGVFHKDYGKMMAETLQRLGAERAMFVTGEDGLDELTITGTTFITELIDGEIKQYSVTPEDLGLNTSAIHPVQVGTSSESASLIQAIFDGETKGAAKDILIMNMAAGIYIANEAASLKEGADKAKEAIENGTAKTQLQRLKNIEVEQNHA</sequence>
<gene>
    <name evidence="9 12" type="primary">trpD</name>
    <name evidence="12" type="ORF">D7Z54_10865</name>
</gene>
<evidence type="ECO:0000259" key="11">
    <source>
        <dbReference type="Pfam" id="PF02885"/>
    </source>
</evidence>
<dbReference type="GO" id="GO:0000287">
    <property type="term" value="F:magnesium ion binding"/>
    <property type="evidence" value="ECO:0007669"/>
    <property type="project" value="UniProtKB-UniRule"/>
</dbReference>
<comment type="caution">
    <text evidence="9">Lacks conserved residue(s) required for the propagation of feature annotation.</text>
</comment>
<feature type="binding site" evidence="9">
    <location>
        <begin position="90"/>
        <end position="93"/>
    </location>
    <ligand>
        <name>5-phospho-alpha-D-ribose 1-diphosphate</name>
        <dbReference type="ChEBI" id="CHEBI:58017"/>
    </ligand>
</feature>
<dbReference type="OrthoDB" id="9806430at2"/>
<feature type="binding site" evidence="9">
    <location>
        <position position="88"/>
    </location>
    <ligand>
        <name>5-phospho-alpha-D-ribose 1-diphosphate</name>
        <dbReference type="ChEBI" id="CHEBI:58017"/>
    </ligand>
</feature>
<dbReference type="PANTHER" id="PTHR43285:SF2">
    <property type="entry name" value="ANTHRANILATE PHOSPHORIBOSYLTRANSFERASE"/>
    <property type="match status" value="1"/>
</dbReference>
<dbReference type="AlphaFoldDB" id="A0A3R9P847"/>
<dbReference type="EMBL" id="RBVX01000008">
    <property type="protein sequence ID" value="RSL33458.1"/>
    <property type="molecule type" value="Genomic_DNA"/>
</dbReference>
<dbReference type="GO" id="GO:0005829">
    <property type="term" value="C:cytosol"/>
    <property type="evidence" value="ECO:0007669"/>
    <property type="project" value="TreeGrafter"/>
</dbReference>
<feature type="binding site" evidence="9">
    <location>
        <position position="80"/>
    </location>
    <ligand>
        <name>5-phospho-alpha-D-ribose 1-diphosphate</name>
        <dbReference type="ChEBI" id="CHEBI:58017"/>
    </ligand>
</feature>
<dbReference type="HAMAP" id="MF_00211">
    <property type="entry name" value="TrpD"/>
    <property type="match status" value="1"/>
</dbReference>
<feature type="domain" description="Glycosyl transferase family 3 N-terminal" evidence="11">
    <location>
        <begin position="3"/>
        <end position="64"/>
    </location>
</feature>
<evidence type="ECO:0000256" key="2">
    <source>
        <dbReference type="ARBA" id="ARBA00022605"/>
    </source>
</evidence>
<dbReference type="Gene3D" id="1.20.970.10">
    <property type="entry name" value="Transferase, Pyrimidine Nucleoside Phosphorylase, Chain C"/>
    <property type="match status" value="1"/>
</dbReference>
<evidence type="ECO:0000313" key="12">
    <source>
        <dbReference type="EMBL" id="RSL33458.1"/>
    </source>
</evidence>
<feature type="binding site" evidence="9">
    <location>
        <position position="111"/>
    </location>
    <ligand>
        <name>anthranilate</name>
        <dbReference type="ChEBI" id="CHEBI:16567"/>
        <label>1</label>
    </ligand>
</feature>
<keyword evidence="3 9" id="KW-0328">Glycosyltransferase</keyword>
<dbReference type="InterPro" id="IPR005940">
    <property type="entry name" value="Anthranilate_Pribosyl_Tfrase"/>
</dbReference>
<feature type="domain" description="Glycosyl transferase family 3" evidence="10">
    <location>
        <begin position="74"/>
        <end position="324"/>
    </location>
</feature>
<evidence type="ECO:0000256" key="9">
    <source>
        <dbReference type="HAMAP-Rule" id="MF_00211"/>
    </source>
</evidence>
<feature type="binding site" evidence="9">
    <location>
        <begin position="83"/>
        <end position="84"/>
    </location>
    <ligand>
        <name>5-phospho-alpha-D-ribose 1-diphosphate</name>
        <dbReference type="ChEBI" id="CHEBI:58017"/>
    </ligand>
</feature>
<dbReference type="FunFam" id="3.40.1030.10:FF:000002">
    <property type="entry name" value="Anthranilate phosphoribosyltransferase"/>
    <property type="match status" value="1"/>
</dbReference>
<evidence type="ECO:0000256" key="6">
    <source>
        <dbReference type="ARBA" id="ARBA00023141"/>
    </source>
</evidence>
<dbReference type="SUPFAM" id="SSF47648">
    <property type="entry name" value="Nucleoside phosphorylase/phosphoribosyltransferase N-terminal domain"/>
    <property type="match status" value="1"/>
</dbReference>
<feature type="binding site" evidence="9">
    <location>
        <position position="226"/>
    </location>
    <ligand>
        <name>Mg(2+)</name>
        <dbReference type="ChEBI" id="CHEBI:18420"/>
        <label>2</label>
    </ligand>
</feature>
<dbReference type="Pfam" id="PF02885">
    <property type="entry name" value="Glycos_trans_3N"/>
    <property type="match status" value="1"/>
</dbReference>
<accession>A0A3R9P847</accession>
<evidence type="ECO:0000256" key="7">
    <source>
        <dbReference type="ARBA" id="ARBA00052328"/>
    </source>
</evidence>
<organism evidence="12 13">
    <name type="scientific">Salibacterium salarium</name>
    <dbReference type="NCBI Taxonomy" id="284579"/>
    <lineage>
        <taxon>Bacteria</taxon>
        <taxon>Bacillati</taxon>
        <taxon>Bacillota</taxon>
        <taxon>Bacilli</taxon>
        <taxon>Bacillales</taxon>
        <taxon>Bacillaceae</taxon>
    </lineage>
</organism>
<dbReference type="UniPathway" id="UPA00035">
    <property type="reaction ID" value="UER00041"/>
</dbReference>
<proteinExistence type="inferred from homology"/>
<evidence type="ECO:0000313" key="13">
    <source>
        <dbReference type="Proteomes" id="UP000275076"/>
    </source>
</evidence>
<comment type="similarity">
    <text evidence="9">Belongs to the anthranilate phosphoribosyltransferase family.</text>
</comment>
<keyword evidence="6 9" id="KW-0057">Aromatic amino acid biosynthesis</keyword>
<dbReference type="RefSeq" id="WP_125555862.1">
    <property type="nucleotide sequence ID" value="NZ_RBVX01000008.1"/>
</dbReference>
<feature type="binding site" evidence="9">
    <location>
        <position position="120"/>
    </location>
    <ligand>
        <name>5-phospho-alpha-D-ribose 1-diphosphate</name>
        <dbReference type="ChEBI" id="CHEBI:58017"/>
    </ligand>
</feature>
<dbReference type="GO" id="GO:0000162">
    <property type="term" value="P:L-tryptophan biosynthetic process"/>
    <property type="evidence" value="ECO:0007669"/>
    <property type="project" value="UniProtKB-UniRule"/>
</dbReference>
<keyword evidence="13" id="KW-1185">Reference proteome</keyword>
<dbReference type="Pfam" id="PF00591">
    <property type="entry name" value="Glycos_transf_3"/>
    <property type="match status" value="1"/>
</dbReference>
<dbReference type="NCBIfam" id="TIGR01245">
    <property type="entry name" value="trpD"/>
    <property type="match status" value="1"/>
</dbReference>
<dbReference type="SUPFAM" id="SSF52418">
    <property type="entry name" value="Nucleoside phosphorylase/phosphoribosyltransferase catalytic domain"/>
    <property type="match status" value="1"/>
</dbReference>
<evidence type="ECO:0000256" key="3">
    <source>
        <dbReference type="ARBA" id="ARBA00022676"/>
    </source>
</evidence>
<evidence type="ECO:0000256" key="4">
    <source>
        <dbReference type="ARBA" id="ARBA00022679"/>
    </source>
</evidence>
<feature type="binding site" evidence="9">
    <location>
        <position position="80"/>
    </location>
    <ligand>
        <name>anthranilate</name>
        <dbReference type="ChEBI" id="CHEBI:16567"/>
        <label>1</label>
    </ligand>
</feature>
<feature type="binding site" evidence="9">
    <location>
        <position position="225"/>
    </location>
    <ligand>
        <name>Mg(2+)</name>
        <dbReference type="ChEBI" id="CHEBI:18420"/>
        <label>2</label>
    </ligand>
</feature>
<reference evidence="12 13" key="1">
    <citation type="submission" date="2018-10" db="EMBL/GenBank/DDBJ databases">
        <title>Draft genome sequence of Bacillus salarius IM0101, isolated from a hypersaline soil in Inner Mongolia, China.</title>
        <authorList>
            <person name="Yamprayoonswat W."/>
            <person name="Boonvisut S."/>
            <person name="Jumpathong W."/>
            <person name="Sittihan S."/>
            <person name="Ruangsuj P."/>
            <person name="Wanthongcharoen S."/>
            <person name="Thongpramul N."/>
            <person name="Pimmason S."/>
            <person name="Yu B."/>
            <person name="Yasawong M."/>
        </authorList>
    </citation>
    <scope>NUCLEOTIDE SEQUENCE [LARGE SCALE GENOMIC DNA]</scope>
    <source>
        <strain evidence="12 13">IM0101</strain>
    </source>
</reference>
<evidence type="ECO:0000256" key="5">
    <source>
        <dbReference type="ARBA" id="ARBA00022822"/>
    </source>
</evidence>
<feature type="binding site" evidence="9">
    <location>
        <position position="166"/>
    </location>
    <ligand>
        <name>anthranilate</name>
        <dbReference type="ChEBI" id="CHEBI:16567"/>
        <label>2</label>
    </ligand>
</feature>
<dbReference type="InterPro" id="IPR035902">
    <property type="entry name" value="Nuc_phospho_transferase"/>
</dbReference>
<feature type="binding site" evidence="9">
    <location>
        <position position="226"/>
    </location>
    <ligand>
        <name>Mg(2+)</name>
        <dbReference type="ChEBI" id="CHEBI:18420"/>
        <label>1</label>
    </ligand>
</feature>
<keyword evidence="2 9" id="KW-0028">Amino-acid biosynthesis</keyword>
<feature type="binding site" evidence="9">
    <location>
        <position position="92"/>
    </location>
    <ligand>
        <name>Mg(2+)</name>
        <dbReference type="ChEBI" id="CHEBI:18420"/>
        <label>1</label>
    </ligand>
</feature>
<feature type="binding site" evidence="9">
    <location>
        <begin position="108"/>
        <end position="116"/>
    </location>
    <ligand>
        <name>5-phospho-alpha-D-ribose 1-diphosphate</name>
        <dbReference type="ChEBI" id="CHEBI:58017"/>
    </ligand>
</feature>
<comment type="caution">
    <text evidence="12">The sequence shown here is derived from an EMBL/GenBank/DDBJ whole genome shotgun (WGS) entry which is preliminary data.</text>
</comment>